<evidence type="ECO:0000313" key="4">
    <source>
        <dbReference type="Proteomes" id="UP000319809"/>
    </source>
</evidence>
<dbReference type="Proteomes" id="UP000319809">
    <property type="component" value="Chromosome"/>
</dbReference>
<evidence type="ECO:0000256" key="1">
    <source>
        <dbReference type="SAM" id="Phobius"/>
    </source>
</evidence>
<proteinExistence type="predicted"/>
<name>A0A4Y5YDQ8_9GAMM</name>
<dbReference type="InterPro" id="IPR021309">
    <property type="entry name" value="YgaP-like_TM"/>
</dbReference>
<feature type="domain" description="Inner membrane protein YgaP-like transmembrane" evidence="2">
    <location>
        <begin position="2"/>
        <end position="63"/>
    </location>
</feature>
<keyword evidence="1" id="KW-0812">Transmembrane</keyword>
<feature type="transmembrane region" description="Helical" evidence="1">
    <location>
        <begin position="31"/>
        <end position="54"/>
    </location>
</feature>
<organism evidence="3 4">
    <name type="scientific">Shewanella polaris</name>
    <dbReference type="NCBI Taxonomy" id="2588449"/>
    <lineage>
        <taxon>Bacteria</taxon>
        <taxon>Pseudomonadati</taxon>
        <taxon>Pseudomonadota</taxon>
        <taxon>Gammaproteobacteria</taxon>
        <taxon>Alteromonadales</taxon>
        <taxon>Shewanellaceae</taxon>
        <taxon>Shewanella</taxon>
    </lineage>
</organism>
<sequence>MSLERCIIAFGGFMVLLSVVLTVTVSPYFVWLTVFVGANLFQSAFTGFCPAAIVMKKMGIKTAAEIALAK</sequence>
<accession>A0A4Y5YDQ8</accession>
<feature type="transmembrane region" description="Helical" evidence="1">
    <location>
        <begin position="7"/>
        <end position="25"/>
    </location>
</feature>
<keyword evidence="1" id="KW-0472">Membrane</keyword>
<keyword evidence="4" id="KW-1185">Reference proteome</keyword>
<dbReference type="Pfam" id="PF11127">
    <property type="entry name" value="YgaP-like_TM"/>
    <property type="match status" value="1"/>
</dbReference>
<dbReference type="EMBL" id="CP041036">
    <property type="protein sequence ID" value="QDE30636.1"/>
    <property type="molecule type" value="Genomic_DNA"/>
</dbReference>
<dbReference type="AlphaFoldDB" id="A0A4Y5YDQ8"/>
<evidence type="ECO:0000313" key="3">
    <source>
        <dbReference type="EMBL" id="QDE30636.1"/>
    </source>
</evidence>
<keyword evidence="1" id="KW-1133">Transmembrane helix</keyword>
<dbReference type="KEGG" id="spol:FH971_06410"/>
<gene>
    <name evidence="3" type="ORF">FH971_06410</name>
</gene>
<protein>
    <submittedName>
        <fullName evidence="3">DUF2892 domain-containing protein</fullName>
    </submittedName>
</protein>
<evidence type="ECO:0000259" key="2">
    <source>
        <dbReference type="Pfam" id="PF11127"/>
    </source>
</evidence>
<reference evidence="3 4" key="1">
    <citation type="submission" date="2019-06" db="EMBL/GenBank/DDBJ databases">
        <title>The genome of Shewanella sp. SM1901.</title>
        <authorList>
            <person name="Cha Q."/>
        </authorList>
    </citation>
    <scope>NUCLEOTIDE SEQUENCE [LARGE SCALE GENOMIC DNA]</scope>
    <source>
        <strain evidence="3 4">SM1901</strain>
    </source>
</reference>
<dbReference type="Gene3D" id="6.10.140.1340">
    <property type="match status" value="1"/>
</dbReference>
<dbReference type="RefSeq" id="WP_137221772.1">
    <property type="nucleotide sequence ID" value="NZ_CP041036.1"/>
</dbReference>